<dbReference type="InterPro" id="IPR024962">
    <property type="entry name" value="YukD-like"/>
</dbReference>
<proteinExistence type="predicted"/>
<protein>
    <recommendedName>
        <fullName evidence="1">Ubiquitin-like domain-containing protein</fullName>
    </recommendedName>
</protein>
<dbReference type="Proteomes" id="UP000321820">
    <property type="component" value="Chromosome"/>
</dbReference>
<keyword evidence="3" id="KW-1185">Reference proteome</keyword>
<dbReference type="SUPFAM" id="SSF54236">
    <property type="entry name" value="Ubiquitin-like"/>
    <property type="match status" value="1"/>
</dbReference>
<reference evidence="2 3" key="1">
    <citation type="submission" date="2019-08" db="EMBL/GenBank/DDBJ databases">
        <title>Complete genome sequence of Terriglobus albidus strain ORNL.</title>
        <authorList>
            <person name="Podar M."/>
        </authorList>
    </citation>
    <scope>NUCLEOTIDE SEQUENCE [LARGE SCALE GENOMIC DNA]</scope>
    <source>
        <strain evidence="2 3">ORNL</strain>
    </source>
</reference>
<gene>
    <name evidence="2" type="ORF">FTW19_04345</name>
</gene>
<feature type="domain" description="Ubiquitin-like" evidence="1">
    <location>
        <begin position="4"/>
        <end position="89"/>
    </location>
</feature>
<dbReference type="KEGG" id="talb:FTW19_04345"/>
<dbReference type="Pfam" id="PF08817">
    <property type="entry name" value="YukD"/>
    <property type="match status" value="1"/>
</dbReference>
<dbReference type="PROSITE" id="PS50053">
    <property type="entry name" value="UBIQUITIN_2"/>
    <property type="match status" value="1"/>
</dbReference>
<dbReference type="InterPro" id="IPR000626">
    <property type="entry name" value="Ubiquitin-like_dom"/>
</dbReference>
<organism evidence="2 3">
    <name type="scientific">Terriglobus albidus</name>
    <dbReference type="NCBI Taxonomy" id="1592106"/>
    <lineage>
        <taxon>Bacteria</taxon>
        <taxon>Pseudomonadati</taxon>
        <taxon>Acidobacteriota</taxon>
        <taxon>Terriglobia</taxon>
        <taxon>Terriglobales</taxon>
        <taxon>Acidobacteriaceae</taxon>
        <taxon>Terriglobus</taxon>
    </lineage>
</organism>
<dbReference type="OrthoDB" id="5244162at2"/>
<dbReference type="AlphaFoldDB" id="A0A5B9E5N0"/>
<dbReference type="RefSeq" id="WP_147646501.1">
    <property type="nucleotide sequence ID" value="NZ_CP042806.1"/>
</dbReference>
<dbReference type="Gene3D" id="3.10.20.90">
    <property type="entry name" value="Phosphatidylinositol 3-kinase Catalytic Subunit, Chain A, domain 1"/>
    <property type="match status" value="1"/>
</dbReference>
<dbReference type="InterPro" id="IPR029071">
    <property type="entry name" value="Ubiquitin-like_domsf"/>
</dbReference>
<evidence type="ECO:0000313" key="3">
    <source>
        <dbReference type="Proteomes" id="UP000321820"/>
    </source>
</evidence>
<accession>A0A5B9E5N0</accession>
<evidence type="ECO:0000313" key="2">
    <source>
        <dbReference type="EMBL" id="QEE27308.1"/>
    </source>
</evidence>
<sequence>MPYINVTVYDSTENKRVPAELPDDAPCSKIVTVLVQKLQLPTNGPDGAPLSYKFHHKNSGRQIQDSQTLAQAGVNEGDILRLQPEITAG</sequence>
<dbReference type="EMBL" id="CP042806">
    <property type="protein sequence ID" value="QEE27308.1"/>
    <property type="molecule type" value="Genomic_DNA"/>
</dbReference>
<name>A0A5B9E5N0_9BACT</name>
<evidence type="ECO:0000259" key="1">
    <source>
        <dbReference type="PROSITE" id="PS50053"/>
    </source>
</evidence>